<dbReference type="RefSeq" id="WP_269041624.1">
    <property type="nucleotide sequence ID" value="NZ_CP114040.1"/>
</dbReference>
<evidence type="ECO:0000313" key="3">
    <source>
        <dbReference type="EMBL" id="WAS99263.1"/>
    </source>
</evidence>
<reference evidence="3" key="1">
    <citation type="submission" date="2022-11" db="EMBL/GenBank/DDBJ databases">
        <title>Minimal conservation of predation-associated metabolite biosynthetic gene clusters underscores biosynthetic potential of Myxococcota including descriptions for ten novel species: Archangium lansinium sp. nov., Myxococcus landrumus sp. nov., Nannocystis bai.</title>
        <authorList>
            <person name="Ahearne A."/>
            <person name="Stevens C."/>
            <person name="Dowd S."/>
        </authorList>
    </citation>
    <scope>NUCLEOTIDE SEQUENCE</scope>
    <source>
        <strain evidence="3">Fl3</strain>
    </source>
</reference>
<keyword evidence="4" id="KW-1185">Reference proteome</keyword>
<evidence type="ECO:0000256" key="2">
    <source>
        <dbReference type="SAM" id="SignalP"/>
    </source>
</evidence>
<feature type="compositionally biased region" description="Pro residues" evidence="1">
    <location>
        <begin position="122"/>
        <end position="131"/>
    </location>
</feature>
<proteinExistence type="predicted"/>
<dbReference type="Proteomes" id="UP001164459">
    <property type="component" value="Chromosome"/>
</dbReference>
<name>A0ABY7HJ05_9BACT</name>
<accession>A0ABY7HJ05</accession>
<feature type="compositionally biased region" description="Pro residues" evidence="1">
    <location>
        <begin position="140"/>
        <end position="157"/>
    </location>
</feature>
<keyword evidence="2" id="KW-0732">Signal</keyword>
<feature type="chain" id="PRO_5046604985" evidence="2">
    <location>
        <begin position="25"/>
        <end position="330"/>
    </location>
</feature>
<evidence type="ECO:0000313" key="4">
    <source>
        <dbReference type="Proteomes" id="UP001164459"/>
    </source>
</evidence>
<feature type="region of interest" description="Disordered" evidence="1">
    <location>
        <begin position="120"/>
        <end position="163"/>
    </location>
</feature>
<feature type="signal peptide" evidence="2">
    <location>
        <begin position="1"/>
        <end position="24"/>
    </location>
</feature>
<organism evidence="3 4">
    <name type="scientific">Nannocystis punicea</name>
    <dbReference type="NCBI Taxonomy" id="2995304"/>
    <lineage>
        <taxon>Bacteria</taxon>
        <taxon>Pseudomonadati</taxon>
        <taxon>Myxococcota</taxon>
        <taxon>Polyangia</taxon>
        <taxon>Nannocystales</taxon>
        <taxon>Nannocystaceae</taxon>
        <taxon>Nannocystis</taxon>
    </lineage>
</organism>
<gene>
    <name evidence="3" type="ORF">O0S08_24305</name>
</gene>
<sequence length="330" mass="34270">MSFRPCSCLTALCLSVLGAGEAAASPSWLELRWPEQAGCPTRAEVEAIALRLADGQSPQPVAAEALLSADADGFTLQLHVRDGAGEQRRTLQSPRCEALADATAVILAVAAAPLDVAARLLDPPPPPPPSDPLELDLVPAPSPSPSQSPLSPPPSKPPVRRPGLAVGFGAAAGLGPTARFAAGLSGNLSLVWRRVRLDLRGSGWLPSPLHDADHPSAGATLRLAAGAVRGCPRLVRRTLALELCAGVELGALRAEGVGLTSIERTRGLWAAGLLAPGLQWRPLRWLVLGVEVEALVAFTRRSYAIRDGGVFHVVPPAGVRLGGGIAVQFF</sequence>
<protein>
    <submittedName>
        <fullName evidence="3">Uncharacterized protein</fullName>
    </submittedName>
</protein>
<dbReference type="EMBL" id="CP114040">
    <property type="protein sequence ID" value="WAS99263.1"/>
    <property type="molecule type" value="Genomic_DNA"/>
</dbReference>
<evidence type="ECO:0000256" key="1">
    <source>
        <dbReference type="SAM" id="MobiDB-lite"/>
    </source>
</evidence>